<feature type="transmembrane region" description="Helical" evidence="3">
    <location>
        <begin position="12"/>
        <end position="31"/>
    </location>
</feature>
<dbReference type="AlphaFoldDB" id="F8NRX5"/>
<dbReference type="GO" id="GO:0005783">
    <property type="term" value="C:endoplasmic reticulum"/>
    <property type="evidence" value="ECO:0007669"/>
    <property type="project" value="TreeGrafter"/>
</dbReference>
<dbReference type="InterPro" id="IPR051948">
    <property type="entry name" value="Hsp70_co-chaperone_J-domain"/>
</dbReference>
<dbReference type="GO" id="GO:0051787">
    <property type="term" value="F:misfolded protein binding"/>
    <property type="evidence" value="ECO:0007669"/>
    <property type="project" value="TreeGrafter"/>
</dbReference>
<dbReference type="CDD" id="cd06257">
    <property type="entry name" value="DnaJ"/>
    <property type="match status" value="1"/>
</dbReference>
<dbReference type="RefSeq" id="XP_007316510.1">
    <property type="nucleotide sequence ID" value="XM_007316448.1"/>
</dbReference>
<keyword evidence="3" id="KW-0472">Membrane</keyword>
<dbReference type="GeneID" id="18809789"/>
<dbReference type="InterPro" id="IPR036869">
    <property type="entry name" value="J_dom_sf"/>
</dbReference>
<feature type="compositionally biased region" description="Basic residues" evidence="2">
    <location>
        <begin position="384"/>
        <end position="394"/>
    </location>
</feature>
<dbReference type="Gene3D" id="1.10.287.110">
    <property type="entry name" value="DnaJ domain"/>
    <property type="match status" value="1"/>
</dbReference>
<dbReference type="GO" id="GO:0036503">
    <property type="term" value="P:ERAD pathway"/>
    <property type="evidence" value="ECO:0007669"/>
    <property type="project" value="TreeGrafter"/>
</dbReference>
<feature type="domain" description="J" evidence="4">
    <location>
        <begin position="77"/>
        <end position="140"/>
    </location>
</feature>
<dbReference type="GO" id="GO:0051087">
    <property type="term" value="F:protein-folding chaperone binding"/>
    <property type="evidence" value="ECO:0007669"/>
    <property type="project" value="TreeGrafter"/>
</dbReference>
<dbReference type="PANTHER" id="PTHR44360:SF1">
    <property type="entry name" value="DNAJ HOMOLOG SUBFAMILY B MEMBER 9"/>
    <property type="match status" value="1"/>
</dbReference>
<evidence type="ECO:0000256" key="2">
    <source>
        <dbReference type="SAM" id="MobiDB-lite"/>
    </source>
</evidence>
<evidence type="ECO:0000256" key="3">
    <source>
        <dbReference type="SAM" id="Phobius"/>
    </source>
</evidence>
<feature type="compositionally biased region" description="Polar residues" evidence="2">
    <location>
        <begin position="361"/>
        <end position="375"/>
    </location>
</feature>
<sequence length="394" mass="44543">MSTQALLGFAGWSYLPDLVTVQVLRVFHYTFYTAFNRPPPVPRTPVYASQYRFAFAGVVLCYLSYNLLEASRSLAPNFYELLGVYPDTNENMLKLAFRAFAKKNHPDRVGSQGEDVFIQVRDAFEALKDPVIRFAYDKFGPEVLKWKDCTTMREYLRRGLLSSSPYHIMTGMGLFVFSAIGRPSPIALWRYLLFIALLASELYLILTPSLFSPEPIDDLFVDSVSPSRMVLHALFPRRTVYQHILLLHQLFFFMSVALSRVVPILFPSLVQGELGMDPQAARKLSERLVGLIKATDRELSTMLNIELSSVEGLRPTPSSNLPSSSREKIPEEFLGVLSREMEKMIIENKLKTEVGPLQKAWQSAVNKGKKTNGSSPLGLDHRSTHAPRARSRSL</sequence>
<dbReference type="SMART" id="SM00271">
    <property type="entry name" value="DnaJ"/>
    <property type="match status" value="1"/>
</dbReference>
<evidence type="ECO:0000256" key="1">
    <source>
        <dbReference type="ARBA" id="ARBA00023186"/>
    </source>
</evidence>
<dbReference type="PROSITE" id="PS50076">
    <property type="entry name" value="DNAJ_2"/>
    <property type="match status" value="1"/>
</dbReference>
<dbReference type="HOGENOM" id="CLU_043818_1_0_1"/>
<feature type="transmembrane region" description="Helical" evidence="3">
    <location>
        <begin position="160"/>
        <end position="180"/>
    </location>
</feature>
<evidence type="ECO:0000259" key="4">
    <source>
        <dbReference type="PROSITE" id="PS50076"/>
    </source>
</evidence>
<dbReference type="Proteomes" id="UP000008064">
    <property type="component" value="Unassembled WGS sequence"/>
</dbReference>
<keyword evidence="3" id="KW-0812">Transmembrane</keyword>
<accession>F8NRX5</accession>
<feature type="transmembrane region" description="Helical" evidence="3">
    <location>
        <begin position="244"/>
        <end position="266"/>
    </location>
</feature>
<organism>
    <name type="scientific">Serpula lacrymans var. lacrymans (strain S7.9)</name>
    <name type="common">Dry rot fungus</name>
    <dbReference type="NCBI Taxonomy" id="578457"/>
    <lineage>
        <taxon>Eukaryota</taxon>
        <taxon>Fungi</taxon>
        <taxon>Dikarya</taxon>
        <taxon>Basidiomycota</taxon>
        <taxon>Agaricomycotina</taxon>
        <taxon>Agaricomycetes</taxon>
        <taxon>Agaricomycetidae</taxon>
        <taxon>Boletales</taxon>
        <taxon>Coniophorineae</taxon>
        <taxon>Serpulaceae</taxon>
        <taxon>Serpula</taxon>
    </lineage>
</organism>
<dbReference type="EMBL" id="GL945432">
    <property type="protein sequence ID" value="EGO26337.1"/>
    <property type="molecule type" value="Genomic_DNA"/>
</dbReference>
<keyword evidence="1" id="KW-0143">Chaperone</keyword>
<dbReference type="PANTHER" id="PTHR44360">
    <property type="entry name" value="DNAJ HOMOLOG SUBFAMILY B MEMBER 9"/>
    <property type="match status" value="1"/>
</dbReference>
<evidence type="ECO:0000313" key="5">
    <source>
        <dbReference type="EMBL" id="EGO26337.1"/>
    </source>
</evidence>
<dbReference type="InterPro" id="IPR001623">
    <property type="entry name" value="DnaJ_domain"/>
</dbReference>
<feature type="region of interest" description="Disordered" evidence="2">
    <location>
        <begin position="361"/>
        <end position="394"/>
    </location>
</feature>
<reference evidence="5" key="1">
    <citation type="submission" date="2011-04" db="EMBL/GenBank/DDBJ databases">
        <title>Evolution of plant cell wall degrading machinery underlies the functional diversity of forest fungi.</title>
        <authorList>
            <consortium name="US DOE Joint Genome Institute (JGI-PGF)"/>
            <person name="Eastwood D.C."/>
            <person name="Floudas D."/>
            <person name="Binder M."/>
            <person name="Majcherczyk A."/>
            <person name="Schneider P."/>
            <person name="Aerts A."/>
            <person name="Asiegbu F.O."/>
            <person name="Baker S.E."/>
            <person name="Barry K."/>
            <person name="Bendiksby M."/>
            <person name="Blumentritt M."/>
            <person name="Coutinho P.M."/>
            <person name="Cullen D."/>
            <person name="Cullen D."/>
            <person name="Gathman A."/>
            <person name="Goodell B."/>
            <person name="Henrissat B."/>
            <person name="Ihrmark K."/>
            <person name="Kauserud H."/>
            <person name="Kohler A."/>
            <person name="LaButti K."/>
            <person name="Lapidus A."/>
            <person name="Lavin J.L."/>
            <person name="Lee Y.-H."/>
            <person name="Lindquist E."/>
            <person name="Lilly W."/>
            <person name="Lucas S."/>
            <person name="Morin E."/>
            <person name="Murat C."/>
            <person name="Oguiza J.A."/>
            <person name="Park J."/>
            <person name="Pisabarro A.G."/>
            <person name="Riley R."/>
            <person name="Rosling A."/>
            <person name="Salamov A."/>
            <person name="Schmidt O."/>
            <person name="Schmutz J."/>
            <person name="Skrede I."/>
            <person name="Stenlid J."/>
            <person name="Wiebenga A."/>
            <person name="Xie X."/>
            <person name="Kues U."/>
            <person name="Hibbett D.S."/>
            <person name="Hoffmeister D."/>
            <person name="Hogberg N."/>
            <person name="Martin F."/>
            <person name="Grigoriev I.V."/>
            <person name="Watkinson S.C."/>
        </authorList>
    </citation>
    <scope>NUCLEOTIDE SEQUENCE</scope>
    <source>
        <strain evidence="5">S7.9</strain>
    </source>
</reference>
<proteinExistence type="predicted"/>
<keyword evidence="3" id="KW-1133">Transmembrane helix</keyword>
<dbReference type="SUPFAM" id="SSF46565">
    <property type="entry name" value="Chaperone J-domain"/>
    <property type="match status" value="1"/>
</dbReference>
<feature type="transmembrane region" description="Helical" evidence="3">
    <location>
        <begin position="186"/>
        <end position="206"/>
    </location>
</feature>
<protein>
    <recommendedName>
        <fullName evidence="4">J domain-containing protein</fullName>
    </recommendedName>
</protein>
<name>F8NRX5_SERL9</name>
<dbReference type="OrthoDB" id="10250354at2759"/>
<gene>
    <name evidence="5" type="ORF">SERLADRAFT_360667</name>
</gene>
<dbReference type="Pfam" id="PF00226">
    <property type="entry name" value="DnaJ"/>
    <property type="match status" value="1"/>
</dbReference>
<dbReference type="KEGG" id="sla:SERLADRAFT_360667"/>